<dbReference type="GeneTree" id="ENSGT00510000049662"/>
<dbReference type="Proteomes" id="UP000694540">
    <property type="component" value="Unplaced"/>
</dbReference>
<evidence type="ECO:0000313" key="2">
    <source>
        <dbReference type="Ensembl" id="ENSCWAP00000019616.1"/>
    </source>
</evidence>
<evidence type="ECO:0000256" key="1">
    <source>
        <dbReference type="SAM" id="MobiDB-lite"/>
    </source>
</evidence>
<dbReference type="PANTHER" id="PTHR21683:SF18">
    <property type="entry name" value="COILED-COIL DOMAIN-CONTAINING PROTEIN 42 HOMOLOG"/>
    <property type="match status" value="1"/>
</dbReference>
<feature type="region of interest" description="Disordered" evidence="1">
    <location>
        <begin position="236"/>
        <end position="280"/>
    </location>
</feature>
<feature type="region of interest" description="Disordered" evidence="1">
    <location>
        <begin position="1"/>
        <end position="23"/>
    </location>
</feature>
<dbReference type="InterPro" id="IPR051147">
    <property type="entry name" value="CFAP_domain-containing"/>
</dbReference>
<feature type="compositionally biased region" description="Basic residues" evidence="1">
    <location>
        <begin position="247"/>
        <end position="257"/>
    </location>
</feature>
<organism evidence="2 3">
    <name type="scientific">Catagonus wagneri</name>
    <name type="common">Chacoan peccary</name>
    <dbReference type="NCBI Taxonomy" id="51154"/>
    <lineage>
        <taxon>Eukaryota</taxon>
        <taxon>Metazoa</taxon>
        <taxon>Chordata</taxon>
        <taxon>Craniata</taxon>
        <taxon>Vertebrata</taxon>
        <taxon>Euteleostomi</taxon>
        <taxon>Mammalia</taxon>
        <taxon>Eutheria</taxon>
        <taxon>Laurasiatheria</taxon>
        <taxon>Artiodactyla</taxon>
        <taxon>Suina</taxon>
        <taxon>Tayassuidae</taxon>
        <taxon>Catagonus</taxon>
    </lineage>
</organism>
<accession>A0A8C3WYW7</accession>
<dbReference type="Ensembl" id="ENSCWAT00000021289.1">
    <property type="protein sequence ID" value="ENSCWAP00000019616.1"/>
    <property type="gene ID" value="ENSCWAG00000015030.1"/>
</dbReference>
<reference evidence="2" key="2">
    <citation type="submission" date="2025-09" db="UniProtKB">
        <authorList>
            <consortium name="Ensembl"/>
        </authorList>
    </citation>
    <scope>IDENTIFICATION</scope>
</reference>
<dbReference type="PANTHER" id="PTHR21683">
    <property type="entry name" value="COILED-COIL DOMAIN-CONTAINING PROTEIN 42 LIKE-2-LIKE-RELATED"/>
    <property type="match status" value="1"/>
</dbReference>
<feature type="region of interest" description="Disordered" evidence="1">
    <location>
        <begin position="134"/>
        <end position="175"/>
    </location>
</feature>
<sequence>MPAAVHTGQGAGPSDTSNKDGDLQVLSQEFCQLQAKQRKLKRQVVKYEPFEDYPIKVLEKTPQGAYPGSGEAKSQTPVGFQGHCAKCYESVGAPGNLAWRSGKMLRGDPAPSPQSLKIRLCQLQKRCHLKQEQWQPLAHSAPSQRDTGSAEVESKAAATANHNPEGLKSRTPALPRKQQLSYVQMTINNMAQRCCSSARGVPGGLFSKLDPIQEFILDKMETVRFISLLRGPRVCLSEDNPKDQGLRRYRRPCGKHSKSQDSTPRMPFPSTKTSERSSLF</sequence>
<dbReference type="AlphaFoldDB" id="A0A8C3WYW7"/>
<feature type="compositionally biased region" description="Polar residues" evidence="1">
    <location>
        <begin position="270"/>
        <end position="280"/>
    </location>
</feature>
<reference evidence="2" key="1">
    <citation type="submission" date="2025-08" db="UniProtKB">
        <authorList>
            <consortium name="Ensembl"/>
        </authorList>
    </citation>
    <scope>IDENTIFICATION</scope>
</reference>
<evidence type="ECO:0000313" key="3">
    <source>
        <dbReference type="Proteomes" id="UP000694540"/>
    </source>
</evidence>
<proteinExistence type="predicted"/>
<keyword evidence="3" id="KW-1185">Reference proteome</keyword>
<protein>
    <submittedName>
        <fullName evidence="2">Uncharacterized protein</fullName>
    </submittedName>
</protein>
<name>A0A8C3WYW7_9CETA</name>